<evidence type="ECO:0000256" key="1">
    <source>
        <dbReference type="SAM" id="Phobius"/>
    </source>
</evidence>
<accession>A0A975J1D0</accession>
<organism evidence="2 3">
    <name type="scientific">Luteolibacter ambystomatis</name>
    <dbReference type="NCBI Taxonomy" id="2824561"/>
    <lineage>
        <taxon>Bacteria</taxon>
        <taxon>Pseudomonadati</taxon>
        <taxon>Verrucomicrobiota</taxon>
        <taxon>Verrucomicrobiia</taxon>
        <taxon>Verrucomicrobiales</taxon>
        <taxon>Verrucomicrobiaceae</taxon>
        <taxon>Luteolibacter</taxon>
    </lineage>
</organism>
<gene>
    <name evidence="2" type="ORF">KBB96_04895</name>
</gene>
<keyword evidence="3" id="KW-1185">Reference proteome</keyword>
<reference evidence="2" key="1">
    <citation type="submission" date="2021-04" db="EMBL/GenBank/DDBJ databases">
        <title>Luteolibacter sp. 32A isolated from the skin of an Anderson's salamander (Ambystoma andersonii).</title>
        <authorList>
            <person name="Spergser J."/>
            <person name="Busse H.-J."/>
        </authorList>
    </citation>
    <scope>NUCLEOTIDE SEQUENCE</scope>
    <source>
        <strain evidence="2">32A</strain>
    </source>
</reference>
<dbReference type="AlphaFoldDB" id="A0A975J1D0"/>
<dbReference type="RefSeq" id="WP_211632967.1">
    <property type="nucleotide sequence ID" value="NZ_CP073100.1"/>
</dbReference>
<name>A0A975J1D0_9BACT</name>
<protein>
    <submittedName>
        <fullName evidence="2">Uncharacterized protein</fullName>
    </submittedName>
</protein>
<dbReference type="EMBL" id="CP073100">
    <property type="protein sequence ID" value="QUE52230.1"/>
    <property type="molecule type" value="Genomic_DNA"/>
</dbReference>
<feature type="transmembrane region" description="Helical" evidence="1">
    <location>
        <begin position="64"/>
        <end position="85"/>
    </location>
</feature>
<keyword evidence="1" id="KW-0812">Transmembrane</keyword>
<dbReference type="KEGG" id="lamb:KBB96_04895"/>
<keyword evidence="1" id="KW-1133">Transmembrane helix</keyword>
<evidence type="ECO:0000313" key="3">
    <source>
        <dbReference type="Proteomes" id="UP000676169"/>
    </source>
</evidence>
<feature type="transmembrane region" description="Helical" evidence="1">
    <location>
        <begin position="35"/>
        <end position="52"/>
    </location>
</feature>
<sequence>MNPELLDFLKNVGAISVTTVAFNTVRHMSGWGPRWFGGLLAGGTSLGALFLAEKSIALPLDRIATAATLGGLLVYAAAFGVNTYMAGKPDGENSFQGGKPPFWDHW</sequence>
<dbReference type="Proteomes" id="UP000676169">
    <property type="component" value="Chromosome"/>
</dbReference>
<evidence type="ECO:0000313" key="2">
    <source>
        <dbReference type="EMBL" id="QUE52230.1"/>
    </source>
</evidence>
<keyword evidence="1" id="KW-0472">Membrane</keyword>
<proteinExistence type="predicted"/>